<evidence type="ECO:0000256" key="13">
    <source>
        <dbReference type="ARBA" id="ARBA00044930"/>
    </source>
</evidence>
<evidence type="ECO:0000256" key="19">
    <source>
        <dbReference type="RuleBase" id="RU004171"/>
    </source>
</evidence>
<gene>
    <name evidence="21" type="ORF">HNR09_000084</name>
</gene>
<dbReference type="Proteomes" id="UP000535437">
    <property type="component" value="Unassembled WGS sequence"/>
</dbReference>
<dbReference type="SUPFAM" id="SSF55347">
    <property type="entry name" value="Glyceraldehyde-3-phosphate dehydrogenase-like, C-terminal domain"/>
    <property type="match status" value="1"/>
</dbReference>
<comment type="catalytic activity">
    <reaction evidence="14">
        <text>L-homoserine + NADP(+) = L-aspartate 4-semialdehyde + NADPH + H(+)</text>
        <dbReference type="Rhea" id="RHEA:15761"/>
        <dbReference type="ChEBI" id="CHEBI:15378"/>
        <dbReference type="ChEBI" id="CHEBI:57476"/>
        <dbReference type="ChEBI" id="CHEBI:57783"/>
        <dbReference type="ChEBI" id="CHEBI:58349"/>
        <dbReference type="ChEBI" id="CHEBI:537519"/>
        <dbReference type="EC" id="1.1.1.3"/>
    </reaction>
    <physiologicalReaction direction="right-to-left" evidence="14">
        <dbReference type="Rhea" id="RHEA:15763"/>
    </physiologicalReaction>
</comment>
<comment type="catalytic activity">
    <reaction evidence="15">
        <text>L-homoserine + NAD(+) = L-aspartate 4-semialdehyde + NADH + H(+)</text>
        <dbReference type="Rhea" id="RHEA:15757"/>
        <dbReference type="ChEBI" id="CHEBI:15378"/>
        <dbReference type="ChEBI" id="CHEBI:57476"/>
        <dbReference type="ChEBI" id="CHEBI:57540"/>
        <dbReference type="ChEBI" id="CHEBI:57945"/>
        <dbReference type="ChEBI" id="CHEBI:537519"/>
        <dbReference type="EC" id="1.1.1.3"/>
    </reaction>
    <physiologicalReaction direction="right-to-left" evidence="15">
        <dbReference type="Rhea" id="RHEA:15759"/>
    </physiologicalReaction>
</comment>
<comment type="similarity">
    <text evidence="4 19">Belongs to the homoserine dehydrogenase family.</text>
</comment>
<keyword evidence="7 18" id="KW-0028">Amino-acid biosynthesis</keyword>
<evidence type="ECO:0000256" key="2">
    <source>
        <dbReference type="ARBA" id="ARBA00005056"/>
    </source>
</evidence>
<dbReference type="InterPro" id="IPR036291">
    <property type="entry name" value="NAD(P)-bd_dom_sf"/>
</dbReference>
<dbReference type="GO" id="GO:0004412">
    <property type="term" value="F:homoserine dehydrogenase activity"/>
    <property type="evidence" value="ECO:0007669"/>
    <property type="project" value="UniProtKB-EC"/>
</dbReference>
<dbReference type="PANTHER" id="PTHR43331">
    <property type="entry name" value="HOMOSERINE DEHYDROGENASE"/>
    <property type="match status" value="1"/>
</dbReference>
<comment type="pathway">
    <text evidence="3 18">Amino-acid biosynthesis; L-methionine biosynthesis via de novo pathway; L-homoserine from L-aspartate: step 3/3.</text>
</comment>
<dbReference type="UniPathway" id="UPA00050">
    <property type="reaction ID" value="UER00063"/>
</dbReference>
<dbReference type="InterPro" id="IPR002912">
    <property type="entry name" value="ACT_dom"/>
</dbReference>
<evidence type="ECO:0000256" key="6">
    <source>
        <dbReference type="ARBA" id="ARBA00013376"/>
    </source>
</evidence>
<comment type="function">
    <text evidence="13">Catalyzes the conversion of L-aspartate-beta-semialdehyde (L-Asa) to L-homoserine (L-Hse), the third step in the biosynthesis of threonine and methionine from aspartate.</text>
</comment>
<evidence type="ECO:0000256" key="15">
    <source>
        <dbReference type="ARBA" id="ARBA00049031"/>
    </source>
</evidence>
<dbReference type="Gene3D" id="3.30.360.10">
    <property type="entry name" value="Dihydrodipicolinate Reductase, domain 2"/>
    <property type="match status" value="1"/>
</dbReference>
<keyword evidence="10 18" id="KW-0560">Oxidoreductase</keyword>
<evidence type="ECO:0000313" key="21">
    <source>
        <dbReference type="EMBL" id="NYJ76673.1"/>
    </source>
</evidence>
<evidence type="ECO:0000256" key="16">
    <source>
        <dbReference type="PIRSR" id="PIRSR000098-1"/>
    </source>
</evidence>
<dbReference type="InterPro" id="IPR019811">
    <property type="entry name" value="HDH_CS"/>
</dbReference>
<dbReference type="PIRSF" id="PIRSF000098">
    <property type="entry name" value="Homoser_dehydrog"/>
    <property type="match status" value="1"/>
</dbReference>
<dbReference type="PANTHER" id="PTHR43331:SF1">
    <property type="entry name" value="HOMOSERINE DEHYDROGENASE"/>
    <property type="match status" value="1"/>
</dbReference>
<feature type="binding site" evidence="17">
    <location>
        <begin position="15"/>
        <end position="22"/>
    </location>
    <ligand>
        <name>NADP(+)</name>
        <dbReference type="ChEBI" id="CHEBI:58349"/>
    </ligand>
</feature>
<dbReference type="GO" id="GO:0050661">
    <property type="term" value="F:NADP binding"/>
    <property type="evidence" value="ECO:0007669"/>
    <property type="project" value="InterPro"/>
</dbReference>
<reference evidence="21 22" key="1">
    <citation type="submission" date="2020-07" db="EMBL/GenBank/DDBJ databases">
        <title>Sequencing the genomes of 1000 actinobacteria strains.</title>
        <authorList>
            <person name="Klenk H.-P."/>
        </authorList>
    </citation>
    <scope>NUCLEOTIDE SEQUENCE [LARGE SCALE GENOMIC DNA]</scope>
    <source>
        <strain evidence="21 22">DSM 15475</strain>
    </source>
</reference>
<dbReference type="UniPathway" id="UPA00051">
    <property type="reaction ID" value="UER00465"/>
</dbReference>
<dbReference type="PROSITE" id="PS01042">
    <property type="entry name" value="HOMOSER_DHGENASE"/>
    <property type="match status" value="1"/>
</dbReference>
<protein>
    <recommendedName>
        <fullName evidence="6 18">Homoserine dehydrogenase</fullName>
        <ecNumber evidence="5 18">1.1.1.3</ecNumber>
    </recommendedName>
</protein>
<comment type="cofactor">
    <cofactor evidence="1">
        <name>a metal cation</name>
        <dbReference type="ChEBI" id="CHEBI:25213"/>
    </cofactor>
</comment>
<keyword evidence="9 17" id="KW-0521">NADP</keyword>
<comment type="pathway">
    <text evidence="2 18">Amino-acid biosynthesis; L-threonine biosynthesis; L-threonine from L-aspartate: step 3/5.</text>
</comment>
<dbReference type="Pfam" id="PF00742">
    <property type="entry name" value="Homoserine_dh"/>
    <property type="match status" value="1"/>
</dbReference>
<evidence type="ECO:0000313" key="22">
    <source>
        <dbReference type="Proteomes" id="UP000535437"/>
    </source>
</evidence>
<dbReference type="FunFam" id="3.30.360.10:FF:000005">
    <property type="entry name" value="Homoserine dehydrogenase"/>
    <property type="match status" value="1"/>
</dbReference>
<keyword evidence="11" id="KW-0915">Sodium</keyword>
<evidence type="ECO:0000256" key="4">
    <source>
        <dbReference type="ARBA" id="ARBA00006753"/>
    </source>
</evidence>
<dbReference type="Pfam" id="PF03447">
    <property type="entry name" value="NAD_binding_3"/>
    <property type="match status" value="1"/>
</dbReference>
<keyword evidence="12 18" id="KW-0486">Methionine biosynthesis</keyword>
<organism evidence="21 22">
    <name type="scientific">Nesterenkonia xinjiangensis</name>
    <dbReference type="NCBI Taxonomy" id="225327"/>
    <lineage>
        <taxon>Bacteria</taxon>
        <taxon>Bacillati</taxon>
        <taxon>Actinomycetota</taxon>
        <taxon>Actinomycetes</taxon>
        <taxon>Micrococcales</taxon>
        <taxon>Micrococcaceae</taxon>
        <taxon>Nesterenkonia</taxon>
    </lineage>
</organism>
<evidence type="ECO:0000256" key="9">
    <source>
        <dbReference type="ARBA" id="ARBA00022857"/>
    </source>
</evidence>
<dbReference type="EMBL" id="JACCFY010000001">
    <property type="protein sequence ID" value="NYJ76673.1"/>
    <property type="molecule type" value="Genomic_DNA"/>
</dbReference>
<dbReference type="AlphaFoldDB" id="A0A7Z0GJ21"/>
<dbReference type="GO" id="GO:0009088">
    <property type="term" value="P:threonine biosynthetic process"/>
    <property type="evidence" value="ECO:0007669"/>
    <property type="project" value="UniProtKB-UniPathway"/>
</dbReference>
<evidence type="ECO:0000256" key="10">
    <source>
        <dbReference type="ARBA" id="ARBA00023002"/>
    </source>
</evidence>
<feature type="binding site" evidence="17">
    <location>
        <position position="109"/>
    </location>
    <ligand>
        <name>NADPH</name>
        <dbReference type="ChEBI" id="CHEBI:57783"/>
    </ligand>
</feature>
<dbReference type="CDD" id="cd04881">
    <property type="entry name" value="ACT_HSDH-Hom"/>
    <property type="match status" value="1"/>
</dbReference>
<evidence type="ECO:0000256" key="17">
    <source>
        <dbReference type="PIRSR" id="PIRSR000098-2"/>
    </source>
</evidence>
<evidence type="ECO:0000256" key="1">
    <source>
        <dbReference type="ARBA" id="ARBA00001920"/>
    </source>
</evidence>
<evidence type="ECO:0000256" key="7">
    <source>
        <dbReference type="ARBA" id="ARBA00022605"/>
    </source>
</evidence>
<name>A0A7Z0GJ21_9MICC</name>
<comment type="caution">
    <text evidence="21">The sequence shown here is derived from an EMBL/GenBank/DDBJ whole genome shotgun (WGS) entry which is preliminary data.</text>
</comment>
<evidence type="ECO:0000256" key="12">
    <source>
        <dbReference type="ARBA" id="ARBA00023167"/>
    </source>
</evidence>
<dbReference type="Gene3D" id="3.30.70.260">
    <property type="match status" value="1"/>
</dbReference>
<evidence type="ECO:0000256" key="14">
    <source>
        <dbReference type="ARBA" id="ARBA00048841"/>
    </source>
</evidence>
<evidence type="ECO:0000259" key="20">
    <source>
        <dbReference type="PROSITE" id="PS51671"/>
    </source>
</evidence>
<proteinExistence type="inferred from homology"/>
<dbReference type="EC" id="1.1.1.3" evidence="5 18"/>
<dbReference type="InterPro" id="IPR045865">
    <property type="entry name" value="ACT-like_dom_sf"/>
</dbReference>
<evidence type="ECO:0000256" key="18">
    <source>
        <dbReference type="RuleBase" id="RU000579"/>
    </source>
</evidence>
<dbReference type="InterPro" id="IPR005106">
    <property type="entry name" value="Asp/hSer_DH_NAD-bd"/>
</dbReference>
<sequence length="444" mass="46101">MTMASAAEPLTIGLLGAGSVGAQVARTLVEERDLISARVGAPVRLIGVAVRDVEAPRDWRIPGELLTTDAESLVDQADLVIELLGGLEPAGALIDRALRRGAGVVTGNKALLAVRGGELAATAAETGAPLHFEASVGGAIPILRPIQESLSGDRITKVMGIVNGTTNYILDQMDTTGAAFEDALSEAQRLGYAEADPTADVEGHDAAAKAAILGALAFHAPFTIDDVHCEGITAVTGADIEAAAASGYVIKLLAIAEKFDGEGAVLRVHPTLLPRTHPLASVRGAFNAVFVVAENAGELMFYGQGAGGVPTSSAVLGDLVSAARLLRQGTTVLEPSEPAEIVPALPIEKARTQYYIDMEVADEEGVIAEIARVFADHHVSIEAMRQPGIVSVDGEVDTDHDNGAVLQVVTHPAQEKSLAETVATLKALEVVRAVTSVLRVEIEQ</sequence>
<dbReference type="Gene3D" id="3.40.50.720">
    <property type="entry name" value="NAD(P)-binding Rossmann-like Domain"/>
    <property type="match status" value="1"/>
</dbReference>
<keyword evidence="8 18" id="KW-0791">Threonine biosynthesis</keyword>
<dbReference type="SUPFAM" id="SSF51735">
    <property type="entry name" value="NAD(P)-binding Rossmann-fold domains"/>
    <property type="match status" value="1"/>
</dbReference>
<evidence type="ECO:0000256" key="5">
    <source>
        <dbReference type="ARBA" id="ARBA00013213"/>
    </source>
</evidence>
<dbReference type="GO" id="GO:0009086">
    <property type="term" value="P:methionine biosynthetic process"/>
    <property type="evidence" value="ECO:0007669"/>
    <property type="project" value="UniProtKB-KW"/>
</dbReference>
<evidence type="ECO:0000256" key="8">
    <source>
        <dbReference type="ARBA" id="ARBA00022697"/>
    </source>
</evidence>
<evidence type="ECO:0000256" key="3">
    <source>
        <dbReference type="ARBA" id="ARBA00005062"/>
    </source>
</evidence>
<feature type="active site" description="Proton donor" evidence="16">
    <location>
        <position position="209"/>
    </location>
</feature>
<dbReference type="InterPro" id="IPR016204">
    <property type="entry name" value="HDH"/>
</dbReference>
<dbReference type="NCBIfam" id="NF004976">
    <property type="entry name" value="PRK06349.1"/>
    <property type="match status" value="1"/>
</dbReference>
<accession>A0A7Z0GJ21</accession>
<dbReference type="PROSITE" id="PS51671">
    <property type="entry name" value="ACT"/>
    <property type="match status" value="1"/>
</dbReference>
<dbReference type="InterPro" id="IPR001342">
    <property type="entry name" value="HDH_cat"/>
</dbReference>
<feature type="domain" description="ACT" evidence="20">
    <location>
        <begin position="355"/>
        <end position="439"/>
    </location>
</feature>
<feature type="binding site" evidence="17">
    <location>
        <position position="194"/>
    </location>
    <ligand>
        <name>L-homoserine</name>
        <dbReference type="ChEBI" id="CHEBI:57476"/>
    </ligand>
</feature>
<evidence type="ECO:0000256" key="11">
    <source>
        <dbReference type="ARBA" id="ARBA00023053"/>
    </source>
</evidence>
<keyword evidence="22" id="KW-1185">Reference proteome</keyword>
<dbReference type="SUPFAM" id="SSF55021">
    <property type="entry name" value="ACT-like"/>
    <property type="match status" value="1"/>
</dbReference>